<evidence type="ECO:0000256" key="2">
    <source>
        <dbReference type="ARBA" id="ARBA00005019"/>
    </source>
</evidence>
<accession>A0A1W6SNU3</accession>
<protein>
    <recommendedName>
        <fullName evidence="4">nicotinate-nucleotide adenylyltransferase</fullName>
        <ecNumber evidence="4">2.7.7.18</ecNumber>
    </recommendedName>
    <alternativeName>
        <fullName evidence="13">Deamido-NAD(+) diphosphorylase</fullName>
    </alternativeName>
    <alternativeName>
        <fullName evidence="12">Deamido-NAD(+) pyrophosphorylase</fullName>
    </alternativeName>
    <alternativeName>
        <fullName evidence="11">Nicotinate mononucleotide adenylyltransferase</fullName>
    </alternativeName>
</protein>
<comment type="pathway">
    <text evidence="2">Cofactor biosynthesis; NAD(+) biosynthesis; deamido-NAD(+) from nicotinate D-ribonucleotide: step 1/1.</text>
</comment>
<feature type="domain" description="Cytidyltransferase-like" evidence="15">
    <location>
        <begin position="15"/>
        <end position="173"/>
    </location>
</feature>
<dbReference type="Proteomes" id="UP000012179">
    <property type="component" value="Chromosome"/>
</dbReference>
<organism evidence="16 17">
    <name type="scientific">Nitrosospira lacus</name>
    <dbReference type="NCBI Taxonomy" id="1288494"/>
    <lineage>
        <taxon>Bacteria</taxon>
        <taxon>Pseudomonadati</taxon>
        <taxon>Pseudomonadota</taxon>
        <taxon>Betaproteobacteria</taxon>
        <taxon>Nitrosomonadales</taxon>
        <taxon>Nitrosomonadaceae</taxon>
        <taxon>Nitrosospira</taxon>
    </lineage>
</organism>
<dbReference type="EC" id="2.7.7.18" evidence="4"/>
<dbReference type="Gene3D" id="3.40.50.620">
    <property type="entry name" value="HUPs"/>
    <property type="match status" value="1"/>
</dbReference>
<dbReference type="InterPro" id="IPR005248">
    <property type="entry name" value="NadD/NMNAT"/>
</dbReference>
<comment type="similarity">
    <text evidence="3">Belongs to the NadD family.</text>
</comment>
<comment type="catalytic activity">
    <reaction evidence="14">
        <text>nicotinate beta-D-ribonucleotide + ATP + H(+) = deamido-NAD(+) + diphosphate</text>
        <dbReference type="Rhea" id="RHEA:22860"/>
        <dbReference type="ChEBI" id="CHEBI:15378"/>
        <dbReference type="ChEBI" id="CHEBI:30616"/>
        <dbReference type="ChEBI" id="CHEBI:33019"/>
        <dbReference type="ChEBI" id="CHEBI:57502"/>
        <dbReference type="ChEBI" id="CHEBI:58437"/>
        <dbReference type="EC" id="2.7.7.18"/>
    </reaction>
</comment>
<dbReference type="OrthoDB" id="5295945at2"/>
<evidence type="ECO:0000256" key="9">
    <source>
        <dbReference type="ARBA" id="ARBA00022840"/>
    </source>
</evidence>
<keyword evidence="6" id="KW-0808">Transferase</keyword>
<dbReference type="NCBIfam" id="TIGR00125">
    <property type="entry name" value="cyt_tran_rel"/>
    <property type="match status" value="1"/>
</dbReference>
<dbReference type="SUPFAM" id="SSF52374">
    <property type="entry name" value="Nucleotidylyl transferase"/>
    <property type="match status" value="1"/>
</dbReference>
<evidence type="ECO:0000256" key="8">
    <source>
        <dbReference type="ARBA" id="ARBA00022741"/>
    </source>
</evidence>
<dbReference type="PANTHER" id="PTHR39321">
    <property type="entry name" value="NICOTINATE-NUCLEOTIDE ADENYLYLTRANSFERASE-RELATED"/>
    <property type="match status" value="1"/>
</dbReference>
<sequence>MAVTSREARRSRIGVFVGSFNPPHIAHLFLVQDAMQEFGLDLVYVVADRLVKYKALVNLVHRQKMIDLLFGAYPGVLTQFSAKDNERFENAELWDIHRTIEEAHPGDDVYLILGTSTLQWYVAQFPEHSLEVVRQLIVCLRDEDSIVYSTLAGCTVQSFVPRIRGASSTQIRDQLTRGVPTPLLTPELIAYIAEHNLYASTAPPKAL</sequence>
<evidence type="ECO:0000256" key="4">
    <source>
        <dbReference type="ARBA" id="ARBA00012389"/>
    </source>
</evidence>
<evidence type="ECO:0000256" key="10">
    <source>
        <dbReference type="ARBA" id="ARBA00023027"/>
    </source>
</evidence>
<evidence type="ECO:0000256" key="7">
    <source>
        <dbReference type="ARBA" id="ARBA00022695"/>
    </source>
</evidence>
<dbReference type="KEGG" id="nlc:EBAPG3_006540"/>
<keyword evidence="5" id="KW-0662">Pyridine nucleotide biosynthesis</keyword>
<evidence type="ECO:0000256" key="14">
    <source>
        <dbReference type="ARBA" id="ARBA00048721"/>
    </source>
</evidence>
<keyword evidence="8" id="KW-0547">Nucleotide-binding</keyword>
<dbReference type="PANTHER" id="PTHR39321:SF3">
    <property type="entry name" value="PHOSPHOPANTETHEINE ADENYLYLTRANSFERASE"/>
    <property type="match status" value="1"/>
</dbReference>
<keyword evidence="10" id="KW-0520">NAD</keyword>
<gene>
    <name evidence="16" type="ORF">EBAPG3_006540</name>
</gene>
<keyword evidence="7" id="KW-0548">Nucleotidyltransferase</keyword>
<evidence type="ECO:0000256" key="5">
    <source>
        <dbReference type="ARBA" id="ARBA00022642"/>
    </source>
</evidence>
<evidence type="ECO:0000256" key="11">
    <source>
        <dbReference type="ARBA" id="ARBA00031253"/>
    </source>
</evidence>
<dbReference type="GO" id="GO:0005524">
    <property type="term" value="F:ATP binding"/>
    <property type="evidence" value="ECO:0007669"/>
    <property type="project" value="UniProtKB-KW"/>
</dbReference>
<reference evidence="16 17" key="1">
    <citation type="journal article" date="2015" name="Int. J. Syst. Evol. Microbiol.">
        <title>Nitrosospira lacus sp. nov., a psychrotolerant, ammonia-oxidizing bacterium from sandy lake sediment.</title>
        <authorList>
            <person name="Urakawa H."/>
            <person name="Garcia J.C."/>
            <person name="Nielsen J.L."/>
            <person name="Le V.Q."/>
            <person name="Kozlowski J.A."/>
            <person name="Stein L.Y."/>
            <person name="Lim C.K."/>
            <person name="Pommerening-Roser A."/>
            <person name="Martens-Habbena W."/>
            <person name="Stahl D.A."/>
            <person name="Klotz M.G."/>
        </authorList>
    </citation>
    <scope>NUCLEOTIDE SEQUENCE [LARGE SCALE GENOMIC DNA]</scope>
    <source>
        <strain evidence="16 17">APG3</strain>
    </source>
</reference>
<evidence type="ECO:0000313" key="17">
    <source>
        <dbReference type="Proteomes" id="UP000012179"/>
    </source>
</evidence>
<evidence type="ECO:0000313" key="16">
    <source>
        <dbReference type="EMBL" id="ARO87457.1"/>
    </source>
</evidence>
<keyword evidence="17" id="KW-1185">Reference proteome</keyword>
<dbReference type="Pfam" id="PF01467">
    <property type="entry name" value="CTP_transf_like"/>
    <property type="match status" value="1"/>
</dbReference>
<evidence type="ECO:0000256" key="3">
    <source>
        <dbReference type="ARBA" id="ARBA00009014"/>
    </source>
</evidence>
<dbReference type="InterPro" id="IPR004821">
    <property type="entry name" value="Cyt_trans-like"/>
</dbReference>
<dbReference type="GO" id="GO:0009435">
    <property type="term" value="P:NAD+ biosynthetic process"/>
    <property type="evidence" value="ECO:0007669"/>
    <property type="project" value="InterPro"/>
</dbReference>
<dbReference type="AlphaFoldDB" id="A0A1W6SNU3"/>
<evidence type="ECO:0000259" key="15">
    <source>
        <dbReference type="Pfam" id="PF01467"/>
    </source>
</evidence>
<evidence type="ECO:0000256" key="6">
    <source>
        <dbReference type="ARBA" id="ARBA00022679"/>
    </source>
</evidence>
<proteinExistence type="inferred from homology"/>
<evidence type="ECO:0000256" key="12">
    <source>
        <dbReference type="ARBA" id="ARBA00033140"/>
    </source>
</evidence>
<dbReference type="EMBL" id="CP021106">
    <property type="protein sequence ID" value="ARO87457.1"/>
    <property type="molecule type" value="Genomic_DNA"/>
</dbReference>
<name>A0A1W6SNU3_9PROT</name>
<dbReference type="GO" id="GO:0004515">
    <property type="term" value="F:nicotinate-nucleotide adenylyltransferase activity"/>
    <property type="evidence" value="ECO:0007669"/>
    <property type="project" value="UniProtKB-EC"/>
</dbReference>
<evidence type="ECO:0000256" key="1">
    <source>
        <dbReference type="ARBA" id="ARBA00002324"/>
    </source>
</evidence>
<keyword evidence="9" id="KW-0067">ATP-binding</keyword>
<comment type="function">
    <text evidence="1">Catalyzes the reversible adenylation of nicotinate mononucleotide (NaMN) to nicotinic acid adenine dinucleotide (NaAD).</text>
</comment>
<dbReference type="InterPro" id="IPR014729">
    <property type="entry name" value="Rossmann-like_a/b/a_fold"/>
</dbReference>
<evidence type="ECO:0000256" key="13">
    <source>
        <dbReference type="ARBA" id="ARBA00033353"/>
    </source>
</evidence>